<dbReference type="PANTHER" id="PTHR47221">
    <property type="entry name" value="FIBRINOGEN ALPHA CHAIN"/>
    <property type="match status" value="1"/>
</dbReference>
<dbReference type="GO" id="GO:0034116">
    <property type="term" value="P:positive regulation of heterotypic cell-cell adhesion"/>
    <property type="evidence" value="ECO:0007669"/>
    <property type="project" value="TreeGrafter"/>
</dbReference>
<evidence type="ECO:0000256" key="3">
    <source>
        <dbReference type="ARBA" id="ARBA00023157"/>
    </source>
</evidence>
<name>A0A1W7R9N1_9SCOR</name>
<evidence type="ECO:0000256" key="1">
    <source>
        <dbReference type="ARBA" id="ARBA00004613"/>
    </source>
</evidence>
<dbReference type="InterPro" id="IPR002181">
    <property type="entry name" value="Fibrinogen_a/b/g_C_dom"/>
</dbReference>
<protein>
    <submittedName>
        <fullName evidence="6">Ryncolin</fullName>
    </submittedName>
</protein>
<dbReference type="GO" id="GO:0005201">
    <property type="term" value="F:extracellular matrix structural constituent"/>
    <property type="evidence" value="ECO:0007669"/>
    <property type="project" value="TreeGrafter"/>
</dbReference>
<evidence type="ECO:0000259" key="5">
    <source>
        <dbReference type="PROSITE" id="PS51406"/>
    </source>
</evidence>
<accession>A0A1W7R9N1</accession>
<dbReference type="EMBL" id="GFAH01000542">
    <property type="protein sequence ID" value="JAV47847.1"/>
    <property type="molecule type" value="Transcribed_RNA"/>
</dbReference>
<dbReference type="InterPro" id="IPR020837">
    <property type="entry name" value="Fibrinogen_CS"/>
</dbReference>
<dbReference type="PANTHER" id="PTHR47221:SF5">
    <property type="entry name" value="FIBRINOGEN C-TERMINAL DOMAIN-CONTAINING PROTEIN"/>
    <property type="match status" value="1"/>
</dbReference>
<dbReference type="SUPFAM" id="SSF56496">
    <property type="entry name" value="Fibrinogen C-terminal domain-like"/>
    <property type="match status" value="1"/>
</dbReference>
<feature type="domain" description="Fibrinogen C-terminal" evidence="5">
    <location>
        <begin position="52"/>
        <end position="185"/>
    </location>
</feature>
<evidence type="ECO:0000313" key="6">
    <source>
        <dbReference type="EMBL" id="JAV47847.1"/>
    </source>
</evidence>
<dbReference type="InterPro" id="IPR036056">
    <property type="entry name" value="Fibrinogen-like_C"/>
</dbReference>
<dbReference type="InterPro" id="IPR014716">
    <property type="entry name" value="Fibrinogen_a/b/g_C_1"/>
</dbReference>
<dbReference type="Pfam" id="PF00147">
    <property type="entry name" value="Fibrinogen_C"/>
    <property type="match status" value="1"/>
</dbReference>
<dbReference type="AlphaFoldDB" id="A0A1W7R9N1"/>
<dbReference type="GO" id="GO:0030674">
    <property type="term" value="F:protein-macromolecule adaptor activity"/>
    <property type="evidence" value="ECO:0007669"/>
    <property type="project" value="TreeGrafter"/>
</dbReference>
<proteinExistence type="predicted"/>
<evidence type="ECO:0000256" key="2">
    <source>
        <dbReference type="ARBA" id="ARBA00022525"/>
    </source>
</evidence>
<dbReference type="GO" id="GO:0005577">
    <property type="term" value="C:fibrinogen complex"/>
    <property type="evidence" value="ECO:0007669"/>
    <property type="project" value="TreeGrafter"/>
</dbReference>
<organism evidence="6">
    <name type="scientific">Hadrurus spadix</name>
    <dbReference type="NCBI Taxonomy" id="141984"/>
    <lineage>
        <taxon>Eukaryota</taxon>
        <taxon>Metazoa</taxon>
        <taxon>Ecdysozoa</taxon>
        <taxon>Arthropoda</taxon>
        <taxon>Chelicerata</taxon>
        <taxon>Arachnida</taxon>
        <taxon>Scorpiones</taxon>
        <taxon>Iurida</taxon>
        <taxon>Iuroidea</taxon>
        <taxon>Hadrurus</taxon>
    </lineage>
</organism>
<dbReference type="CDD" id="cd00087">
    <property type="entry name" value="FReD"/>
    <property type="match status" value="1"/>
</dbReference>
<keyword evidence="4" id="KW-0325">Glycoprotein</keyword>
<dbReference type="PROSITE" id="PS00514">
    <property type="entry name" value="FIBRINOGEN_C_1"/>
    <property type="match status" value="1"/>
</dbReference>
<keyword evidence="3" id="KW-1015">Disulfide bond</keyword>
<evidence type="ECO:0000256" key="4">
    <source>
        <dbReference type="ARBA" id="ARBA00023180"/>
    </source>
</evidence>
<dbReference type="Gene3D" id="3.90.215.10">
    <property type="entry name" value="Gamma Fibrinogen, chain A, domain 1"/>
    <property type="match status" value="2"/>
</dbReference>
<keyword evidence="2" id="KW-0964">Secreted</keyword>
<sequence>MLALLNLPRSTHPGPIDCSEILKGGSTKSGIYRIWPLNWQTIGSLRVYCDMKIYGITNQGNYTLRIDMKDKEGEKKYATYREFWIENESQDYRLHVSGYSGDAGDSFTGLNGMKFTTKDVDNDIWEKNCAESFKGGWWYSKCHSSNLNGLYHNGYHESYADGVNWKAWRGHNYSLPIVDMKIRQH</sequence>
<dbReference type="InterPro" id="IPR037579">
    <property type="entry name" value="FIB_ANG-like"/>
</dbReference>
<dbReference type="SMART" id="SM00186">
    <property type="entry name" value="FBG"/>
    <property type="match status" value="1"/>
</dbReference>
<comment type="subcellular location">
    <subcellularLocation>
        <location evidence="1">Secreted</location>
    </subcellularLocation>
</comment>
<reference evidence="6" key="1">
    <citation type="submission" date="2016-11" db="EMBL/GenBank/DDBJ databases">
        <title>Venom-gland transcriptomics and venom proteomics of the black-back scorpion (Hadrurus spadix) reveal detectability challenges and an unexplored realm of animal toxin diversity.</title>
        <authorList>
            <person name="Rokyta D.R."/>
            <person name="Ward M.J."/>
        </authorList>
    </citation>
    <scope>NUCLEOTIDE SEQUENCE</scope>
    <source>
        <tissue evidence="6">Venom gland</tissue>
    </source>
</reference>
<dbReference type="PROSITE" id="PS51406">
    <property type="entry name" value="FIBRINOGEN_C_2"/>
    <property type="match status" value="1"/>
</dbReference>